<feature type="active site" description="Charge relay system" evidence="5">
    <location>
        <position position="607"/>
    </location>
</feature>
<proteinExistence type="inferred from homology"/>
<dbReference type="GO" id="GO:0006508">
    <property type="term" value="P:proteolysis"/>
    <property type="evidence" value="ECO:0007669"/>
    <property type="project" value="UniProtKB-KW"/>
</dbReference>
<evidence type="ECO:0000313" key="9">
    <source>
        <dbReference type="EMBL" id="EYE87883.1"/>
    </source>
</evidence>
<dbReference type="PRINTS" id="PR00723">
    <property type="entry name" value="SUBTILISIN"/>
</dbReference>
<evidence type="ECO:0000256" key="2">
    <source>
        <dbReference type="ARBA" id="ARBA00022670"/>
    </source>
</evidence>
<evidence type="ECO:0000256" key="1">
    <source>
        <dbReference type="ARBA" id="ARBA00011073"/>
    </source>
</evidence>
<dbReference type="GO" id="GO:0000272">
    <property type="term" value="P:polysaccharide catabolic process"/>
    <property type="evidence" value="ECO:0007669"/>
    <property type="project" value="InterPro"/>
</dbReference>
<dbReference type="RefSeq" id="WP_035380694.1">
    <property type="nucleotide sequence ID" value="NZ_AZQP01000035.1"/>
</dbReference>
<dbReference type="InterPro" id="IPR023827">
    <property type="entry name" value="Peptidase_S8_Asp-AS"/>
</dbReference>
<dbReference type="InterPro" id="IPR036852">
    <property type="entry name" value="Peptidase_S8/S53_dom_sf"/>
</dbReference>
<dbReference type="PROSITE" id="PS00136">
    <property type="entry name" value="SUBTILASE_ASP"/>
    <property type="match status" value="1"/>
</dbReference>
<feature type="active site" description="Charge relay system" evidence="5">
    <location>
        <position position="177"/>
    </location>
</feature>
<evidence type="ECO:0000256" key="4">
    <source>
        <dbReference type="ARBA" id="ARBA00022825"/>
    </source>
</evidence>
<dbReference type="PANTHER" id="PTHR43806:SF11">
    <property type="entry name" value="CEREVISIN-RELATED"/>
    <property type="match status" value="1"/>
</dbReference>
<dbReference type="InterPro" id="IPR023828">
    <property type="entry name" value="Peptidase_S8_Ser-AS"/>
</dbReference>
<dbReference type="SUPFAM" id="SSF52743">
    <property type="entry name" value="Subtilisin-like"/>
    <property type="match status" value="1"/>
</dbReference>
<dbReference type="Proteomes" id="UP000019681">
    <property type="component" value="Unassembled WGS sequence"/>
</dbReference>
<dbReference type="InterPro" id="IPR018247">
    <property type="entry name" value="EF_Hand_1_Ca_BS"/>
</dbReference>
<gene>
    <name evidence="9" type="ORF">Q428_10910</name>
</gene>
<feature type="chain" id="PRO_5001495586" description="Peptidase S8/S53 domain-containing protein" evidence="7">
    <location>
        <begin position="25"/>
        <end position="1353"/>
    </location>
</feature>
<dbReference type="PROSITE" id="PS00138">
    <property type="entry name" value="SUBTILASE_SER"/>
    <property type="match status" value="1"/>
</dbReference>
<keyword evidence="3 5" id="KW-0378">Hydrolase</keyword>
<evidence type="ECO:0000256" key="3">
    <source>
        <dbReference type="ARBA" id="ARBA00022801"/>
    </source>
</evidence>
<comment type="caution">
    <text evidence="9">The sequence shown here is derived from an EMBL/GenBank/DDBJ whole genome shotgun (WGS) entry which is preliminary data.</text>
</comment>
<keyword evidence="2 5" id="KW-0645">Protease</keyword>
<evidence type="ECO:0000313" key="10">
    <source>
        <dbReference type="Proteomes" id="UP000019681"/>
    </source>
</evidence>
<evidence type="ECO:0000259" key="8">
    <source>
        <dbReference type="Pfam" id="PF00082"/>
    </source>
</evidence>
<dbReference type="SUPFAM" id="SSF63446">
    <property type="entry name" value="Type I dockerin domain"/>
    <property type="match status" value="1"/>
</dbReference>
<keyword evidence="7" id="KW-0732">Signal</keyword>
<comment type="similarity">
    <text evidence="1 5 6">Belongs to the peptidase S8 family.</text>
</comment>
<feature type="domain" description="Peptidase S8/S53" evidence="8">
    <location>
        <begin position="168"/>
        <end position="647"/>
    </location>
</feature>
<evidence type="ECO:0000256" key="6">
    <source>
        <dbReference type="RuleBase" id="RU003355"/>
    </source>
</evidence>
<dbReference type="Gene3D" id="2.60.120.380">
    <property type="match status" value="1"/>
</dbReference>
<dbReference type="EMBL" id="AZQP01000035">
    <property type="protein sequence ID" value="EYE87883.1"/>
    <property type="molecule type" value="Genomic_DNA"/>
</dbReference>
<dbReference type="GO" id="GO:0004252">
    <property type="term" value="F:serine-type endopeptidase activity"/>
    <property type="evidence" value="ECO:0007669"/>
    <property type="project" value="UniProtKB-UniRule"/>
</dbReference>
<name>A0A017RSZ3_9CLOT</name>
<evidence type="ECO:0000256" key="5">
    <source>
        <dbReference type="PROSITE-ProRule" id="PRU01240"/>
    </source>
</evidence>
<organism evidence="9 10">
    <name type="scientific">Fervidicella metallireducens AeB</name>
    <dbReference type="NCBI Taxonomy" id="1403537"/>
    <lineage>
        <taxon>Bacteria</taxon>
        <taxon>Bacillati</taxon>
        <taxon>Bacillota</taxon>
        <taxon>Clostridia</taxon>
        <taxon>Eubacteriales</taxon>
        <taxon>Clostridiaceae</taxon>
        <taxon>Fervidicella</taxon>
    </lineage>
</organism>
<dbReference type="PANTHER" id="PTHR43806">
    <property type="entry name" value="PEPTIDASE S8"/>
    <property type="match status" value="1"/>
</dbReference>
<keyword evidence="4 5" id="KW-0720">Serine protease</keyword>
<dbReference type="InterPro" id="IPR000209">
    <property type="entry name" value="Peptidase_S8/S53_dom"/>
</dbReference>
<evidence type="ECO:0000256" key="7">
    <source>
        <dbReference type="SAM" id="SignalP"/>
    </source>
</evidence>
<keyword evidence="10" id="KW-1185">Reference proteome</keyword>
<dbReference type="PROSITE" id="PS00137">
    <property type="entry name" value="SUBTILASE_HIS"/>
    <property type="match status" value="1"/>
</dbReference>
<sequence length="1353" mass="149804">MLKKLYSLLLAVIFIFISSTTAFASVSNSNSPILQGKLLKNQGQSDFLHKQITKAIIEEGIKTESTDRDIKLIVVSEGRDIKRDLQRLGAEINNNTKNVYVINIPVSKAQNLANIREIKAIGRDKILSIPEPIEMENIKQNGKIAYPNMEYCHEVTGIASLWNKGYDGRDTTIAVIDTGVEPKNELLTMTTEGKLKIVDYKDFWKYTGEDSEGDIKLVEKQVISENGNKFIELNNRTIKINNIEAENVLAGYFNEDRLVVEGGNGRHDVNNNGKTDDLIPVVVANYSDNPENSKIYVDTNLNYDMNDEKEMGVYEKVARDLRDKVIFEFQDKKPLLENNKPVVKSEFKEKYDKLTNSFANLGTGYNMKNTSFNFVVSEVTKDNNEWYVNLSYDGNSHGTHVAGDAAANGYKDLPFINKTVKDAKGNLVTDGTIKGTAPGAQIMALRVFQSDGGTPESAYMMAMDYAAKNGADVVNMSIGSLPDINDGNEPAAVLINILSKKYGTVFCLSAGNSGPALNSTGVPGVSEWAFTVGAYNAAWLNYGAPEIEDGLWYFSSRGPTEDGRLKPTFVAPGSMISAMPMWYGEVIREGQQGSGMFVGYGRMEGTSMASPYAAGISAALIQAIKEKDIPYHPLVLKEAIFETSNKEIDGKIHTPVEIGGGLIDPDKALDYLNNLKLKGLNQDELKNTNGYIDRNEIVLKTEFDYSEKLTYKPEGLYVRSGDIPDEVKLTISNTKDRDLNINLTKESYNYSNDWLSIPQNEITLKKGEIKEITLKINKDKLLKGLNSLIIKMDDPSTVLKEGFIPVTVINYMDLSAENPVRYENESREIKPGLTDKHFIRIPFGVEKVEIDVEMTDFTDSAYLLPIVAGPSGIEENNLPGTVSISYLNPKTTIIINNPTPGTWEIDLLSRIVADIKNVRGKHKVTARLKGIVFGPDVVKYSGRSGEYIEKGLKLNLSNSTNNEKLKVKLVKTRLVGLDSNKIIEHKNIKNHDSTIVPFTIKDNDPNIFTRIQIRNTKFEGDDLDLYLYKVLDDEKGNDILGNAIAMSANSGSNEDIYLEYLKPGKYAIVIDAYQTAENTEYDLTYQIANSSNGQNLIDIKTSEIELSRSLSSVDVGLRVPTVSGKYMGLIFAYDEDGNVLGRAKVEALATGTDNSVNLRHDEIVSVNSNFDMVLTGDIKETNNLNNIYGVQFELLFNSDEVNVLDIVKGNIFEGTNVIELEKTVENNKVIYAAAFVNNEGDINSMGVISGDIARLKLNAKKIGKVSINFKKLLLVNHLGDDIAINILTDSSLSIANPDITMDSVIDIRDICKVAHKLGKINGQDGYDLALDLNGDGLVDLIDFNFIIKCFIEN</sequence>
<dbReference type="InterPro" id="IPR050131">
    <property type="entry name" value="Peptidase_S8_subtilisin-like"/>
</dbReference>
<dbReference type="Pfam" id="PF00082">
    <property type="entry name" value="Peptidase_S8"/>
    <property type="match status" value="1"/>
</dbReference>
<dbReference type="Gene3D" id="3.40.50.200">
    <property type="entry name" value="Peptidase S8/S53 domain"/>
    <property type="match status" value="2"/>
</dbReference>
<dbReference type="OrthoDB" id="9798386at2"/>
<feature type="active site" description="Charge relay system" evidence="5">
    <location>
        <position position="397"/>
    </location>
</feature>
<feature type="signal peptide" evidence="7">
    <location>
        <begin position="1"/>
        <end position="24"/>
    </location>
</feature>
<dbReference type="InterPro" id="IPR015500">
    <property type="entry name" value="Peptidase_S8_subtilisin-rel"/>
</dbReference>
<reference evidence="9 10" key="1">
    <citation type="journal article" date="2014" name="Genome Announc.">
        <title>Draft Genome Sequence of Fervidicella metallireducens Strain AeBT, an Iron-Reducing Thermoanaerobe from the Great Artesian Basin.</title>
        <authorList>
            <person name="Patel B.K."/>
        </authorList>
    </citation>
    <scope>NUCLEOTIDE SEQUENCE [LARGE SCALE GENOMIC DNA]</scope>
    <source>
        <strain evidence="9 10">AeB</strain>
    </source>
</reference>
<dbReference type="Gene3D" id="1.10.1330.10">
    <property type="entry name" value="Dockerin domain"/>
    <property type="match status" value="1"/>
</dbReference>
<dbReference type="InterPro" id="IPR036439">
    <property type="entry name" value="Dockerin_dom_sf"/>
</dbReference>
<dbReference type="CDD" id="cd08547">
    <property type="entry name" value="Type_II_cohesin"/>
    <property type="match status" value="1"/>
</dbReference>
<dbReference type="PROSITE" id="PS00018">
    <property type="entry name" value="EF_HAND_1"/>
    <property type="match status" value="1"/>
</dbReference>
<dbReference type="InterPro" id="IPR022398">
    <property type="entry name" value="Peptidase_S8_His-AS"/>
</dbReference>
<dbReference type="PROSITE" id="PS51892">
    <property type="entry name" value="SUBTILASE"/>
    <property type="match status" value="1"/>
</dbReference>
<accession>A0A017RSZ3</accession>
<dbReference type="STRING" id="1403537.Q428_10910"/>
<protein>
    <recommendedName>
        <fullName evidence="8">Peptidase S8/S53 domain-containing protein</fullName>
    </recommendedName>
</protein>